<dbReference type="EMBL" id="FUEZ01000004">
    <property type="protein sequence ID" value="SPM40255.1"/>
    <property type="molecule type" value="Genomic_DNA"/>
</dbReference>
<organism evidence="2 3">
    <name type="scientific">Mycobacterium numidiamassiliense</name>
    <dbReference type="NCBI Taxonomy" id="1841861"/>
    <lineage>
        <taxon>Bacteria</taxon>
        <taxon>Bacillati</taxon>
        <taxon>Actinomycetota</taxon>
        <taxon>Actinomycetes</taxon>
        <taxon>Mycobacteriales</taxon>
        <taxon>Mycobacteriaceae</taxon>
        <taxon>Mycobacterium</taxon>
    </lineage>
</organism>
<dbReference type="InterPro" id="IPR029069">
    <property type="entry name" value="HotDog_dom_sf"/>
</dbReference>
<proteinExistence type="predicted"/>
<dbReference type="OrthoDB" id="5415111at2"/>
<name>A0A2U3P998_9MYCO</name>
<dbReference type="AlphaFoldDB" id="A0A2U3P998"/>
<dbReference type="InterPro" id="IPR039569">
    <property type="entry name" value="FAS1-like_DH_region"/>
</dbReference>
<keyword evidence="3" id="KW-1185">Reference proteome</keyword>
<dbReference type="Proteomes" id="UP000240424">
    <property type="component" value="Unassembled WGS sequence"/>
</dbReference>
<dbReference type="Pfam" id="PF13452">
    <property type="entry name" value="FAS1_DH_region"/>
    <property type="match status" value="1"/>
</dbReference>
<protein>
    <submittedName>
        <fullName evidence="2">Acyl dehydratase</fullName>
    </submittedName>
</protein>
<dbReference type="SUPFAM" id="SSF54637">
    <property type="entry name" value="Thioesterase/thiol ester dehydrase-isomerase"/>
    <property type="match status" value="1"/>
</dbReference>
<feature type="domain" description="FAS1-like dehydratase" evidence="1">
    <location>
        <begin position="8"/>
        <end position="129"/>
    </location>
</feature>
<dbReference type="STRING" id="1841861.GCA_900157365_00769"/>
<evidence type="ECO:0000259" key="1">
    <source>
        <dbReference type="Pfam" id="PF13452"/>
    </source>
</evidence>
<sequence>MGSYAFDIEPGHVLAFARAVGDEQLAQGVPVPGTPVPVTFPAAAVQFDPTHMRGLRPSGALAAGSSTAGGSVLHAEQEFEYFAPLHIGDSLTVTEYDGASWRKQSRRAGALTFREIVRDYHDAAGALVLRSRMVLVDTEVAVSGPGGGT</sequence>
<gene>
    <name evidence="2" type="ORF">MNAB215_2451</name>
</gene>
<reference evidence="2 3" key="1">
    <citation type="submission" date="2017-01" db="EMBL/GenBank/DDBJ databases">
        <authorList>
            <consortium name="Urmite Genomes"/>
        </authorList>
    </citation>
    <scope>NUCLEOTIDE SEQUENCE [LARGE SCALE GENOMIC DNA]</scope>
    <source>
        <strain evidence="2 3">AB215</strain>
    </source>
</reference>
<dbReference type="Gene3D" id="3.10.129.10">
    <property type="entry name" value="Hotdog Thioesterase"/>
    <property type="match status" value="1"/>
</dbReference>
<dbReference type="RefSeq" id="WP_077079091.1">
    <property type="nucleotide sequence ID" value="NZ_FUEZ01000004.1"/>
</dbReference>
<evidence type="ECO:0000313" key="2">
    <source>
        <dbReference type="EMBL" id="SPM40255.1"/>
    </source>
</evidence>
<evidence type="ECO:0000313" key="3">
    <source>
        <dbReference type="Proteomes" id="UP000240424"/>
    </source>
</evidence>
<accession>A0A2U3P998</accession>